<protein>
    <recommendedName>
        <fullName evidence="7">Phospholipid/glycerol acyltransferase domain-containing protein</fullName>
    </recommendedName>
</protein>
<dbReference type="GO" id="GO:0004366">
    <property type="term" value="F:glycerol-3-phosphate O-acyltransferase activity"/>
    <property type="evidence" value="ECO:0007669"/>
    <property type="project" value="TreeGrafter"/>
</dbReference>
<dbReference type="InterPro" id="IPR002123">
    <property type="entry name" value="Plipid/glycerol_acylTrfase"/>
</dbReference>
<dbReference type="SUPFAM" id="SSF69593">
    <property type="entry name" value="Glycerol-3-phosphate (1)-acyltransferase"/>
    <property type="match status" value="1"/>
</dbReference>
<comment type="caution">
    <text evidence="8">The sequence shown here is derived from an EMBL/GenBank/DDBJ whole genome shotgun (WGS) entry which is preliminary data.</text>
</comment>
<dbReference type="Pfam" id="PF19277">
    <property type="entry name" value="GPAT_C"/>
    <property type="match status" value="1"/>
</dbReference>
<gene>
    <name evidence="8" type="ORF">BOKJ2_LOCUS11114</name>
</gene>
<dbReference type="GO" id="GO:0008654">
    <property type="term" value="P:phospholipid biosynthetic process"/>
    <property type="evidence" value="ECO:0007669"/>
    <property type="project" value="TreeGrafter"/>
</dbReference>
<comment type="similarity">
    <text evidence="2 6">Belongs to the GPAT/DAPAT family.</text>
</comment>
<dbReference type="InterPro" id="IPR041728">
    <property type="entry name" value="GPAT/DHAPAT_LPLAT"/>
</dbReference>
<evidence type="ECO:0000256" key="4">
    <source>
        <dbReference type="ARBA" id="ARBA00023136"/>
    </source>
</evidence>
<evidence type="ECO:0000256" key="1">
    <source>
        <dbReference type="ARBA" id="ARBA00004370"/>
    </source>
</evidence>
<evidence type="ECO:0000313" key="9">
    <source>
        <dbReference type="Proteomes" id="UP000614601"/>
    </source>
</evidence>
<dbReference type="AlphaFoldDB" id="A0A811L8Q1"/>
<reference evidence="8" key="1">
    <citation type="submission" date="2020-09" db="EMBL/GenBank/DDBJ databases">
        <authorList>
            <person name="Kikuchi T."/>
        </authorList>
    </citation>
    <scope>NUCLEOTIDE SEQUENCE</scope>
    <source>
        <strain evidence="8">SH1</strain>
    </source>
</reference>
<feature type="domain" description="Phospholipid/glycerol acyltransferase" evidence="7">
    <location>
        <begin position="149"/>
        <end position="282"/>
    </location>
</feature>
<dbReference type="Proteomes" id="UP000783686">
    <property type="component" value="Unassembled WGS sequence"/>
</dbReference>
<dbReference type="PIRSF" id="PIRSF000437">
    <property type="entry name" value="GPAT_DHAPAT"/>
    <property type="match status" value="1"/>
</dbReference>
<keyword evidence="9" id="KW-1185">Reference proteome</keyword>
<dbReference type="OrthoDB" id="5962536at2759"/>
<dbReference type="EMBL" id="CAJFCW020000005">
    <property type="protein sequence ID" value="CAG9119916.1"/>
    <property type="molecule type" value="Genomic_DNA"/>
</dbReference>
<evidence type="ECO:0000256" key="2">
    <source>
        <dbReference type="ARBA" id="ARBA00007937"/>
    </source>
</evidence>
<dbReference type="PANTHER" id="PTHR12563">
    <property type="entry name" value="GLYCEROL-3-PHOSPHATE ACYLTRANSFERASE"/>
    <property type="match status" value="1"/>
</dbReference>
<organism evidence="8 9">
    <name type="scientific">Bursaphelenchus okinawaensis</name>
    <dbReference type="NCBI Taxonomy" id="465554"/>
    <lineage>
        <taxon>Eukaryota</taxon>
        <taxon>Metazoa</taxon>
        <taxon>Ecdysozoa</taxon>
        <taxon>Nematoda</taxon>
        <taxon>Chromadorea</taxon>
        <taxon>Rhabditida</taxon>
        <taxon>Tylenchina</taxon>
        <taxon>Tylenchomorpha</taxon>
        <taxon>Aphelenchoidea</taxon>
        <taxon>Aphelenchoididae</taxon>
        <taxon>Bursaphelenchus</taxon>
    </lineage>
</organism>
<comment type="subcellular location">
    <subcellularLocation>
        <location evidence="1">Membrane</location>
    </subcellularLocation>
</comment>
<keyword evidence="5 6" id="KW-0012">Acyltransferase</keyword>
<dbReference type="GO" id="GO:0019432">
    <property type="term" value="P:triglyceride biosynthetic process"/>
    <property type="evidence" value="ECO:0007669"/>
    <property type="project" value="TreeGrafter"/>
</dbReference>
<dbReference type="PANTHER" id="PTHR12563:SF23">
    <property type="entry name" value="BCDNA.GH07066"/>
    <property type="match status" value="1"/>
</dbReference>
<evidence type="ECO:0000256" key="6">
    <source>
        <dbReference type="PIRNR" id="PIRNR000437"/>
    </source>
</evidence>
<dbReference type="GO" id="GO:0031966">
    <property type="term" value="C:mitochondrial membrane"/>
    <property type="evidence" value="ECO:0007669"/>
    <property type="project" value="TreeGrafter"/>
</dbReference>
<dbReference type="GO" id="GO:0006072">
    <property type="term" value="P:glycerol-3-phosphate metabolic process"/>
    <property type="evidence" value="ECO:0007669"/>
    <property type="project" value="TreeGrafter"/>
</dbReference>
<evidence type="ECO:0000256" key="3">
    <source>
        <dbReference type="ARBA" id="ARBA00022679"/>
    </source>
</evidence>
<dbReference type="SMART" id="SM00563">
    <property type="entry name" value="PlsC"/>
    <property type="match status" value="1"/>
</dbReference>
<keyword evidence="3 6" id="KW-0808">Transferase</keyword>
<evidence type="ECO:0000313" key="8">
    <source>
        <dbReference type="EMBL" id="CAD5224508.1"/>
    </source>
</evidence>
<proteinExistence type="inferred from homology"/>
<dbReference type="InterPro" id="IPR022284">
    <property type="entry name" value="GPAT/DHAPAT"/>
</dbReference>
<sequence>MNNNIIKYDIIHDTNRFNLLDISYVGDIHVVGVGSVSLNKRITWFRDVRYVWNHSIPYKYPSVQDKVMNSARVRRTIEEVAAEEQTNVSAITKRAWGFFYGIRAAYSKVWTRFLGYLMFKVFRRLMKVLYVCPEQMNRLIEADKSGVSLLYLPLHRSHLDYQIITWVLWHWGIRFPHVAAGDNLNLYGFGWMLRFTGAFFIRRRIDQNDESTQDKLYRNVLKTYLIELLKSGLSVEFFLEGTRSRMGKSLLPKNGLISNVLEAIDTGEVKDVYLVPTSITYDSAVEGVFYNELMGVRKKKENFFRVIKGVWESFSRKTPCGVVCIDFGEPRLLSEELRRVTKWLSAVELPELDYAMNRKSYRELMPWSDTSLTHRNKVRAVGYNIVYLAQRQQPILLSSLMAALFLSKYRTRKVTTNELISDIETLSAEIRTLGFEVLGWTPDIKDNNHFVREMNKYLDHCFIIDSNYIQLIDCHKTYITLSYHKNALLPVYCLISVAALLKPVVTENGDSGVLIKRMSAICTTLRYEMLICSPCGAMEEHMEMAINFWESGKNSFEREFYYKMITPFLTTLRYVSLNIKSHQHEYKNVTDNDYIRTLAQQMANDPKLELLESANSESIYNSLKALRAWGALNENGIEILSEYLITQTIRKLNFLLF</sequence>
<accession>A0A811L8Q1</accession>
<dbReference type="CDD" id="cd07993">
    <property type="entry name" value="LPLAT_DHAPAT-like"/>
    <property type="match status" value="1"/>
</dbReference>
<dbReference type="InterPro" id="IPR045520">
    <property type="entry name" value="GPAT/DHAPAT_C"/>
</dbReference>
<dbReference type="Pfam" id="PF01553">
    <property type="entry name" value="Acyltransferase"/>
    <property type="match status" value="1"/>
</dbReference>
<dbReference type="EMBL" id="CAJFDH010000005">
    <property type="protein sequence ID" value="CAD5224508.1"/>
    <property type="molecule type" value="Genomic_DNA"/>
</dbReference>
<dbReference type="GO" id="GO:0006631">
    <property type="term" value="P:fatty acid metabolic process"/>
    <property type="evidence" value="ECO:0007669"/>
    <property type="project" value="TreeGrafter"/>
</dbReference>
<name>A0A811L8Q1_9BILA</name>
<evidence type="ECO:0000259" key="7">
    <source>
        <dbReference type="SMART" id="SM00563"/>
    </source>
</evidence>
<evidence type="ECO:0000256" key="5">
    <source>
        <dbReference type="ARBA" id="ARBA00023315"/>
    </source>
</evidence>
<dbReference type="Proteomes" id="UP000614601">
    <property type="component" value="Unassembled WGS sequence"/>
</dbReference>
<keyword evidence="4" id="KW-0472">Membrane</keyword>